<dbReference type="Gene3D" id="1.25.40.10">
    <property type="entry name" value="Tetratricopeptide repeat domain"/>
    <property type="match status" value="1"/>
</dbReference>
<accession>A0A928VR66</accession>
<evidence type="ECO:0000313" key="7">
    <source>
        <dbReference type="EMBL" id="MBE9031451.1"/>
    </source>
</evidence>
<keyword evidence="2" id="KW-0328">Glycosyltransferase</keyword>
<comment type="caution">
    <text evidence="7">The sequence shown here is derived from an EMBL/GenBank/DDBJ whole genome shotgun (WGS) entry which is preliminary data.</text>
</comment>
<dbReference type="SUPFAM" id="SSF48452">
    <property type="entry name" value="TPR-like"/>
    <property type="match status" value="1"/>
</dbReference>
<comment type="pathway">
    <text evidence="1">Protein modification; protein glycosylation.</text>
</comment>
<evidence type="ECO:0000256" key="5">
    <source>
        <dbReference type="ARBA" id="ARBA00022803"/>
    </source>
</evidence>
<dbReference type="InterPro" id="IPR029489">
    <property type="entry name" value="OGT/SEC/SPY_C"/>
</dbReference>
<name>A0A928VR66_9CYAN</name>
<keyword evidence="8" id="KW-1185">Reference proteome</keyword>
<proteinExistence type="predicted"/>
<organism evidence="7 8">
    <name type="scientific">Romeriopsis navalis LEGE 11480</name>
    <dbReference type="NCBI Taxonomy" id="2777977"/>
    <lineage>
        <taxon>Bacteria</taxon>
        <taxon>Bacillati</taxon>
        <taxon>Cyanobacteriota</taxon>
        <taxon>Cyanophyceae</taxon>
        <taxon>Leptolyngbyales</taxon>
        <taxon>Leptolyngbyaceae</taxon>
        <taxon>Romeriopsis</taxon>
        <taxon>Romeriopsis navalis</taxon>
    </lineage>
</organism>
<dbReference type="Proteomes" id="UP000625316">
    <property type="component" value="Unassembled WGS sequence"/>
</dbReference>
<dbReference type="Gene3D" id="3.40.50.11380">
    <property type="match status" value="1"/>
</dbReference>
<dbReference type="GO" id="GO:0016757">
    <property type="term" value="F:glycosyltransferase activity"/>
    <property type="evidence" value="ECO:0007669"/>
    <property type="project" value="UniProtKB-KW"/>
</dbReference>
<dbReference type="PANTHER" id="PTHR44835">
    <property type="entry name" value="UDP-N-ACETYLGLUCOSAMINE--PEPTIDE N-ACETYLGLUCOSAMINYLTRANSFERASE SPINDLY-RELATED"/>
    <property type="match status" value="1"/>
</dbReference>
<dbReference type="InterPro" id="IPR011990">
    <property type="entry name" value="TPR-like_helical_dom_sf"/>
</dbReference>
<dbReference type="PANTHER" id="PTHR44835:SF1">
    <property type="entry name" value="PROTEIN O-GLCNAC TRANSFERASE"/>
    <property type="match status" value="1"/>
</dbReference>
<keyword evidence="3 7" id="KW-0808">Transferase</keyword>
<dbReference type="Pfam" id="PF13844">
    <property type="entry name" value="Glyco_transf_41"/>
    <property type="match status" value="2"/>
</dbReference>
<evidence type="ECO:0000256" key="3">
    <source>
        <dbReference type="ARBA" id="ARBA00022679"/>
    </source>
</evidence>
<sequence>MTDAAVPADLQDWHNLADQFSRFDDYPAVIRTYEAAISHYPDERSLYWHYGLALLLNQQPEEAQTNWLMVLAEADDEALWLAELQQVLQQAVSNHIAWGHQSAVWQIRQCLRELHSGDAENLLHLIILAVEHQTLTIEMLFDWSIVEVVQHSVIADQALLLCALERYLSVAFPHPITAELTAALVPHIQDAEAIADLILVHSQRIGHIQRYSALAQDLLQIGLQRSPQHFESLLAYSSFAQQEYDYPASIQASQQAVAIATSPMAQIVAMNALLCSLLASGQRDASFQQLLQDYRQCLVTNLSQLTLDRTDAYRLLVSTVCLPYVEDLPQPNRALQNQVVQLCERAFQAAHQSVYDRYQLAHQNRPIPEVSQPLKVGYVCRYFYQHSVGWLARWLLKNHHADQIELYIYIVNPQATPDSVQQQYLQLSEHVSLCPFDALQIAAQIHQDNVDILVELDSLTCEVTCEVMALKPAPIQVSWLGWDASGLAAIDYFMADSYVLPDNAQGSYPEKIVRLPQTYIAVEGFEVGVPTLHRAKLGIPDDAIVFMTAQRGYKRHPDMMQRQLQILQQVPNSYLLIKGIADQAVVQTAFLELAVQLEISEQRLIFLPLVADESMHRANLTIADVILDTYPYNGATTTLEALWMERPIVTRVGEQFAARNSYTMLKNVGVEAGIAWTDTEYVEWGVRLGTDAQLRQQVTWQLRQSKQMAPLWDAAKFAQSVETAYETMWQTFQQRQIES</sequence>
<keyword evidence="4" id="KW-0677">Repeat</keyword>
<evidence type="ECO:0000313" key="8">
    <source>
        <dbReference type="Proteomes" id="UP000625316"/>
    </source>
</evidence>
<dbReference type="AlphaFoldDB" id="A0A928VR66"/>
<gene>
    <name evidence="7" type="ORF">IQ266_17085</name>
</gene>
<reference evidence="7" key="1">
    <citation type="submission" date="2020-10" db="EMBL/GenBank/DDBJ databases">
        <authorList>
            <person name="Castelo-Branco R."/>
            <person name="Eusebio N."/>
            <person name="Adriana R."/>
            <person name="Vieira A."/>
            <person name="Brugerolle De Fraissinette N."/>
            <person name="Rezende De Castro R."/>
            <person name="Schneider M.P."/>
            <person name="Vasconcelos V."/>
            <person name="Leao P.N."/>
        </authorList>
    </citation>
    <scope>NUCLEOTIDE SEQUENCE</scope>
    <source>
        <strain evidence="7">LEGE 11480</strain>
    </source>
</reference>
<evidence type="ECO:0000256" key="4">
    <source>
        <dbReference type="ARBA" id="ARBA00022737"/>
    </source>
</evidence>
<evidence type="ECO:0000256" key="2">
    <source>
        <dbReference type="ARBA" id="ARBA00022676"/>
    </source>
</evidence>
<dbReference type="InterPro" id="IPR051939">
    <property type="entry name" value="Glycosyltr_41/O-GlcNAc_trsf"/>
</dbReference>
<dbReference type="EMBL" id="JADEXQ010000064">
    <property type="protein sequence ID" value="MBE9031451.1"/>
    <property type="molecule type" value="Genomic_DNA"/>
</dbReference>
<dbReference type="Gene3D" id="3.40.50.2000">
    <property type="entry name" value="Glycogen Phosphorylase B"/>
    <property type="match status" value="1"/>
</dbReference>
<feature type="domain" description="O-GlcNAc transferase C-terminal" evidence="6">
    <location>
        <begin position="335"/>
        <end position="520"/>
    </location>
</feature>
<keyword evidence="5" id="KW-0802">TPR repeat</keyword>
<dbReference type="RefSeq" id="WP_264326278.1">
    <property type="nucleotide sequence ID" value="NZ_JADEXQ010000064.1"/>
</dbReference>
<protein>
    <submittedName>
        <fullName evidence="7">O-linked N-acetylglucosamine transferase, SPINDLY family protein</fullName>
    </submittedName>
</protein>
<dbReference type="SUPFAM" id="SSF53756">
    <property type="entry name" value="UDP-Glycosyltransferase/glycogen phosphorylase"/>
    <property type="match status" value="1"/>
</dbReference>
<feature type="domain" description="O-GlcNAc transferase C-terminal" evidence="6">
    <location>
        <begin position="533"/>
        <end position="720"/>
    </location>
</feature>
<evidence type="ECO:0000259" key="6">
    <source>
        <dbReference type="Pfam" id="PF13844"/>
    </source>
</evidence>
<evidence type="ECO:0000256" key="1">
    <source>
        <dbReference type="ARBA" id="ARBA00004922"/>
    </source>
</evidence>